<dbReference type="Proteomes" id="UP000006552">
    <property type="component" value="Chromosome"/>
</dbReference>
<dbReference type="STRING" id="76114.ebA6274"/>
<dbReference type="KEGG" id="eba:ebA6274"/>
<feature type="region of interest" description="Disordered" evidence="1">
    <location>
        <begin position="20"/>
        <end position="40"/>
    </location>
</feature>
<dbReference type="EMBL" id="CR555306">
    <property type="protein sequence ID" value="CAI09714.1"/>
    <property type="molecule type" value="Genomic_DNA"/>
</dbReference>
<reference evidence="2 3" key="1">
    <citation type="journal article" date="2005" name="Arch. Microbiol.">
        <title>The genome sequence of an anaerobic aromatic-degrading denitrifying bacterium, strain EbN1.</title>
        <authorList>
            <person name="Rabus R."/>
            <person name="Kube M."/>
            <person name="Heider J."/>
            <person name="Beck A."/>
            <person name="Heitmann K."/>
            <person name="Widdel F."/>
            <person name="Reinhardt R."/>
        </authorList>
    </citation>
    <scope>NUCLEOTIDE SEQUENCE [LARGE SCALE GENOMIC DNA]</scope>
    <source>
        <strain evidence="2 3">EbN1</strain>
    </source>
</reference>
<accession>Q5NZ00</accession>
<protein>
    <submittedName>
        <fullName evidence="2">Uncharacterized protein</fullName>
    </submittedName>
</protein>
<organism evidence="2 3">
    <name type="scientific">Aromatoleum aromaticum (strain DSM 19018 / LMG 30748 / EbN1)</name>
    <name type="common">Azoarcus sp. (strain EbN1)</name>
    <dbReference type="NCBI Taxonomy" id="76114"/>
    <lineage>
        <taxon>Bacteria</taxon>
        <taxon>Pseudomonadati</taxon>
        <taxon>Pseudomonadota</taxon>
        <taxon>Betaproteobacteria</taxon>
        <taxon>Rhodocyclales</taxon>
        <taxon>Rhodocyclaceae</taxon>
        <taxon>Aromatoleum</taxon>
    </lineage>
</organism>
<feature type="region of interest" description="Disordered" evidence="1">
    <location>
        <begin position="49"/>
        <end position="68"/>
    </location>
</feature>
<keyword evidence="3" id="KW-1185">Reference proteome</keyword>
<evidence type="ECO:0000313" key="3">
    <source>
        <dbReference type="Proteomes" id="UP000006552"/>
    </source>
</evidence>
<dbReference type="AlphaFoldDB" id="Q5NZ00"/>
<proteinExistence type="predicted"/>
<sequence length="166" mass="18590">MGSAAGFCCRNRLGPPLRRNVASHDPCRETAPDARTSLSDRGARRVPALGIGNRSCDSKPRRTRRGASARALRRAAYPLPRYSHGTANQRRSRGAARDLHGIQRRRGLLDTAHGDDLRLHRTSMNPDELGAPLERLRSPPYALVRSRIPRRRVSLSSVKEQCDRFH</sequence>
<evidence type="ECO:0000313" key="2">
    <source>
        <dbReference type="EMBL" id="CAI09714.1"/>
    </source>
</evidence>
<gene>
    <name evidence="2" type="ORF">ebA6274</name>
</gene>
<evidence type="ECO:0000256" key="1">
    <source>
        <dbReference type="SAM" id="MobiDB-lite"/>
    </source>
</evidence>
<dbReference type="HOGENOM" id="CLU_1599334_0_0_4"/>
<name>Q5NZ00_AROAE</name>